<feature type="compositionally biased region" description="Basic and acidic residues" evidence="5">
    <location>
        <begin position="708"/>
        <end position="747"/>
    </location>
</feature>
<dbReference type="InterPro" id="IPR036052">
    <property type="entry name" value="TrpB-like_PALP_sf"/>
</dbReference>
<dbReference type="GO" id="GO:0000287">
    <property type="term" value="F:magnesium ion binding"/>
    <property type="evidence" value="ECO:0007669"/>
    <property type="project" value="TreeGrafter"/>
</dbReference>
<evidence type="ECO:0000256" key="2">
    <source>
        <dbReference type="ARBA" id="ARBA00010869"/>
    </source>
</evidence>
<organism evidence="7 8">
    <name type="scientific">Metarhizium humberi</name>
    <dbReference type="NCBI Taxonomy" id="2596975"/>
    <lineage>
        <taxon>Eukaryota</taxon>
        <taxon>Fungi</taxon>
        <taxon>Dikarya</taxon>
        <taxon>Ascomycota</taxon>
        <taxon>Pezizomycotina</taxon>
        <taxon>Sordariomycetes</taxon>
        <taxon>Hypocreomycetidae</taxon>
        <taxon>Hypocreales</taxon>
        <taxon>Clavicipitaceae</taxon>
        <taxon>Metarhizium</taxon>
    </lineage>
</organism>
<dbReference type="InterPro" id="IPR001926">
    <property type="entry name" value="TrpB-like_PALP"/>
</dbReference>
<feature type="compositionally biased region" description="Gly residues" evidence="5">
    <location>
        <begin position="622"/>
        <end position="632"/>
    </location>
</feature>
<accession>A0A9P8SAD7</accession>
<dbReference type="FunFam" id="3.40.50.1100:FF:000005">
    <property type="entry name" value="Threonine dehydratase catabolic"/>
    <property type="match status" value="1"/>
</dbReference>
<evidence type="ECO:0000313" key="8">
    <source>
        <dbReference type="Proteomes" id="UP000764110"/>
    </source>
</evidence>
<dbReference type="GO" id="GO:0030378">
    <property type="term" value="F:serine racemase activity"/>
    <property type="evidence" value="ECO:0007669"/>
    <property type="project" value="TreeGrafter"/>
</dbReference>
<dbReference type="PANTHER" id="PTHR43050">
    <property type="entry name" value="SERINE / THREONINE RACEMASE FAMILY MEMBER"/>
    <property type="match status" value="1"/>
</dbReference>
<sequence length="796" mass="85191">MADISTTLPLSRASVLAAHDLIKPHIHRTPVLTNTTLSGLASTPRSPDDLKGTRFEGRRPAKPKIRLWFKCENLQRIGAFKVRGAFHALGRLMMEEGWVEGGGKERGVVTHSSGNHAQALALAARESSIKAHIVMPTISMPQKIAATKGYGATVYFSGSTSVEREAMADKVIFETGARLVPPYDHPDIMLGQGTMGIELQEQVAELQSRLDPYAAPSTKGLDAIVAPCGGGGMLSGVALSAEGTGVKVFGAEPSYEGADDGKRGYETGERVAAVSSLTVADGLRTPVGEWPWKVIYEKRLVSGMYSVTEEEIKKAMRLVLERMKVVVEPSACVGLAVALFDEDFREMVEREAGDRGWDLGIVFSGYMPIPDAHDACQMSAQPIQRLVHLLPPPGRIPAQRPNADISSDDAKQGHCCHDVSHANGINPRRGHNGPHAAEDVADEVVDSHPGGTSLAHKLQERADGGHEPENPVVEGPSEEEQTAGVEGIRNPNVLTHAVLGQEDELAALVVAVRPRRLAGHDAVDPPAAKDGGQEVPQARRQVQEPDDELPEAVRGPAELLLDGDVGDEEGAKGNGCEADGDEHRREAQEQQHGQGVDQKPLEAAGEPPRAQPGRLPRRHAPQGGGRRIGLGGPRQRLRQEQQQHGEHAEPVAGEEVHARAPAEALGQRAAQHGGDDGPQQRAEVEDAHGAAALEALPDVGDGAGADGLDARRRAARQDAEDDEHGHALADGAQHREDDEEHKRHEVHAAPAKLLGKRRPPQREDGHGEHVQRHGEVGDGRRRVELDGESVEGGCSH</sequence>
<evidence type="ECO:0000259" key="6">
    <source>
        <dbReference type="Pfam" id="PF00291"/>
    </source>
</evidence>
<feature type="compositionally biased region" description="Basic and acidic residues" evidence="5">
    <location>
        <begin position="637"/>
        <end position="660"/>
    </location>
</feature>
<proteinExistence type="inferred from homology"/>
<feature type="region of interest" description="Disordered" evidence="5">
    <location>
        <begin position="37"/>
        <end position="57"/>
    </location>
</feature>
<keyword evidence="8" id="KW-1185">Reference proteome</keyword>
<dbReference type="AlphaFoldDB" id="A0A9P8SAD7"/>
<gene>
    <name evidence="7" type="ORF">MHUMG1_02793</name>
</gene>
<dbReference type="GO" id="GO:0008721">
    <property type="term" value="F:D-serine ammonia-lyase activity"/>
    <property type="evidence" value="ECO:0007669"/>
    <property type="project" value="TreeGrafter"/>
</dbReference>
<keyword evidence="4" id="KW-0456">Lyase</keyword>
<dbReference type="GO" id="GO:0003941">
    <property type="term" value="F:L-serine ammonia-lyase activity"/>
    <property type="evidence" value="ECO:0007669"/>
    <property type="project" value="TreeGrafter"/>
</dbReference>
<feature type="compositionally biased region" description="Basic and acidic residues" evidence="5">
    <location>
        <begin position="760"/>
        <end position="785"/>
    </location>
</feature>
<evidence type="ECO:0000256" key="3">
    <source>
        <dbReference type="ARBA" id="ARBA00022898"/>
    </source>
</evidence>
<protein>
    <recommendedName>
        <fullName evidence="6">Tryptophan synthase beta chain-like PALP domain-containing protein</fullName>
    </recommendedName>
</protein>
<keyword evidence="3" id="KW-0663">Pyridoxal phosphate</keyword>
<dbReference type="GO" id="GO:0030170">
    <property type="term" value="F:pyridoxal phosphate binding"/>
    <property type="evidence" value="ECO:0007669"/>
    <property type="project" value="TreeGrafter"/>
</dbReference>
<feature type="region of interest" description="Disordered" evidence="5">
    <location>
        <begin position="446"/>
        <end position="484"/>
    </location>
</feature>
<feature type="compositionally biased region" description="Basic and acidic residues" evidence="5">
    <location>
        <begin position="46"/>
        <end position="57"/>
    </location>
</feature>
<dbReference type="GO" id="GO:0018114">
    <property type="term" value="F:threonine racemase activity"/>
    <property type="evidence" value="ECO:0007669"/>
    <property type="project" value="TreeGrafter"/>
</dbReference>
<evidence type="ECO:0000256" key="4">
    <source>
        <dbReference type="ARBA" id="ARBA00023239"/>
    </source>
</evidence>
<feature type="domain" description="Tryptophan synthase beta chain-like PALP" evidence="6">
    <location>
        <begin position="62"/>
        <end position="339"/>
    </location>
</feature>
<dbReference type="GO" id="GO:0005524">
    <property type="term" value="F:ATP binding"/>
    <property type="evidence" value="ECO:0007669"/>
    <property type="project" value="TreeGrafter"/>
</dbReference>
<comment type="cofactor">
    <cofactor evidence="1">
        <name>pyridoxal 5'-phosphate</name>
        <dbReference type="ChEBI" id="CHEBI:597326"/>
    </cofactor>
</comment>
<evidence type="ECO:0000256" key="5">
    <source>
        <dbReference type="SAM" id="MobiDB-lite"/>
    </source>
</evidence>
<dbReference type="EMBL" id="JACEFI010000003">
    <property type="protein sequence ID" value="KAH0600002.1"/>
    <property type="molecule type" value="Genomic_DNA"/>
</dbReference>
<reference evidence="7 8" key="1">
    <citation type="submission" date="2020-07" db="EMBL/GenBank/DDBJ databases">
        <title>Metarhizium humberi genome.</title>
        <authorList>
            <person name="Lysoe E."/>
        </authorList>
    </citation>
    <scope>NUCLEOTIDE SEQUENCE [LARGE SCALE GENOMIC DNA]</scope>
    <source>
        <strain evidence="7 8">ESALQ1638</strain>
    </source>
</reference>
<dbReference type="Gene3D" id="3.40.50.1100">
    <property type="match status" value="2"/>
</dbReference>
<dbReference type="Pfam" id="PF00291">
    <property type="entry name" value="PALP"/>
    <property type="match status" value="1"/>
</dbReference>
<dbReference type="Proteomes" id="UP000764110">
    <property type="component" value="Unassembled WGS sequence"/>
</dbReference>
<feature type="region of interest" description="Disordered" evidence="5">
    <location>
        <begin position="519"/>
        <end position="796"/>
    </location>
</feature>
<dbReference type="PANTHER" id="PTHR43050:SF1">
    <property type="entry name" value="SERINE RACEMASE"/>
    <property type="match status" value="1"/>
</dbReference>
<evidence type="ECO:0000256" key="1">
    <source>
        <dbReference type="ARBA" id="ARBA00001933"/>
    </source>
</evidence>
<feature type="compositionally biased region" description="Basic and acidic residues" evidence="5">
    <location>
        <begin position="457"/>
        <end position="469"/>
    </location>
</feature>
<dbReference type="SUPFAM" id="SSF53686">
    <property type="entry name" value="Tryptophan synthase beta subunit-like PLP-dependent enzymes"/>
    <property type="match status" value="1"/>
</dbReference>
<evidence type="ECO:0000313" key="7">
    <source>
        <dbReference type="EMBL" id="KAH0600002.1"/>
    </source>
</evidence>
<comment type="similarity">
    <text evidence="2">Belongs to the serine/threonine dehydratase family.</text>
</comment>
<name>A0A9P8SAD7_9HYPO</name>
<comment type="caution">
    <text evidence="7">The sequence shown here is derived from an EMBL/GenBank/DDBJ whole genome shotgun (WGS) entry which is preliminary data.</text>
</comment>
<dbReference type="CDD" id="cd01562">
    <property type="entry name" value="Thr-dehyd"/>
    <property type="match status" value="1"/>
</dbReference>